<keyword evidence="3" id="KW-0472">Membrane</keyword>
<dbReference type="EC" id="2.3.-.-" evidence="5"/>
<organism evidence="5 6">
    <name type="scientific">Sporosarcina siberiensis</name>
    <dbReference type="NCBI Taxonomy" id="1365606"/>
    <lineage>
        <taxon>Bacteria</taxon>
        <taxon>Bacillati</taxon>
        <taxon>Bacillota</taxon>
        <taxon>Bacilli</taxon>
        <taxon>Bacillales</taxon>
        <taxon>Caryophanaceae</taxon>
        <taxon>Sporosarcina</taxon>
    </lineage>
</organism>
<sequence>MRRRLVLIQFSRALVPLLVMLFHVSEFMTGYWDYSLFGINQLPISGGVNYFFALSGFMLYYIYHTKFNKPNELKGYLLNRFIRVYPLYWIITSVAILIFLLFPHLDEVTYHSILASFLLLPDPRDNVPILNVAWSLVHTIYFYILFSLLFLPKKYISRAILFIFALTSLAFVRGILWSENYFINFLFNEYNLIFLAGLWSAYFILKSPFNTKLGVVIAGIGLIGFPLTWLNYIYPVIDLNFDIGTGVSSILIILGLGSIDMQKSISIPKFLNYIGNASFAIYLSHNLVLYTFTDLFSVLNVFETLGGVLTSILLMAIATTVGCLTYSFIELPLIKGLKRAILVNKNKVEKVSEKGVI</sequence>
<evidence type="ECO:0000313" key="6">
    <source>
        <dbReference type="Proteomes" id="UP001597218"/>
    </source>
</evidence>
<feature type="transmembrane region" description="Helical" evidence="3">
    <location>
        <begin position="182"/>
        <end position="205"/>
    </location>
</feature>
<feature type="transmembrane region" description="Helical" evidence="3">
    <location>
        <begin position="158"/>
        <end position="176"/>
    </location>
</feature>
<feature type="transmembrane region" description="Helical" evidence="3">
    <location>
        <begin position="271"/>
        <end position="292"/>
    </location>
</feature>
<feature type="domain" description="Acyltransferase 3" evidence="4">
    <location>
        <begin position="12"/>
        <end position="324"/>
    </location>
</feature>
<dbReference type="InterPro" id="IPR002656">
    <property type="entry name" value="Acyl_transf_3_dom"/>
</dbReference>
<keyword evidence="6" id="KW-1185">Reference proteome</keyword>
<evidence type="ECO:0000256" key="2">
    <source>
        <dbReference type="ARBA" id="ARBA00007400"/>
    </source>
</evidence>
<evidence type="ECO:0000259" key="4">
    <source>
        <dbReference type="Pfam" id="PF01757"/>
    </source>
</evidence>
<keyword evidence="5" id="KW-0808">Transferase</keyword>
<keyword evidence="5" id="KW-0012">Acyltransferase</keyword>
<comment type="subcellular location">
    <subcellularLocation>
        <location evidence="1">Membrane</location>
    </subcellularLocation>
</comment>
<dbReference type="InterPro" id="IPR050879">
    <property type="entry name" value="Acyltransferase_3"/>
</dbReference>
<proteinExistence type="inferred from homology"/>
<accession>A0ABW4SEA4</accession>
<protein>
    <submittedName>
        <fullName evidence="5">Acyltransferase family protein</fullName>
        <ecNumber evidence="5">2.3.-.-</ecNumber>
    </submittedName>
</protein>
<feature type="transmembrane region" description="Helical" evidence="3">
    <location>
        <begin position="44"/>
        <end position="63"/>
    </location>
</feature>
<feature type="transmembrane region" description="Helical" evidence="3">
    <location>
        <begin position="12"/>
        <end position="32"/>
    </location>
</feature>
<dbReference type="Pfam" id="PF01757">
    <property type="entry name" value="Acyl_transf_3"/>
    <property type="match status" value="1"/>
</dbReference>
<dbReference type="EMBL" id="JBHUGI010000004">
    <property type="protein sequence ID" value="MFD1926744.1"/>
    <property type="molecule type" value="Genomic_DNA"/>
</dbReference>
<name>A0ABW4SEA4_9BACL</name>
<feature type="transmembrane region" description="Helical" evidence="3">
    <location>
        <begin position="239"/>
        <end position="259"/>
    </location>
</feature>
<dbReference type="PANTHER" id="PTHR23028:SF53">
    <property type="entry name" value="ACYL_TRANSF_3 DOMAIN-CONTAINING PROTEIN"/>
    <property type="match status" value="1"/>
</dbReference>
<evidence type="ECO:0000313" key="5">
    <source>
        <dbReference type="EMBL" id="MFD1926744.1"/>
    </source>
</evidence>
<gene>
    <name evidence="5" type="ORF">ACFSFY_01475</name>
</gene>
<feature type="transmembrane region" description="Helical" evidence="3">
    <location>
        <begin position="129"/>
        <end position="151"/>
    </location>
</feature>
<keyword evidence="3" id="KW-0812">Transmembrane</keyword>
<dbReference type="Proteomes" id="UP001597218">
    <property type="component" value="Unassembled WGS sequence"/>
</dbReference>
<reference evidence="6" key="1">
    <citation type="journal article" date="2019" name="Int. J. Syst. Evol. Microbiol.">
        <title>The Global Catalogue of Microorganisms (GCM) 10K type strain sequencing project: providing services to taxonomists for standard genome sequencing and annotation.</title>
        <authorList>
            <consortium name="The Broad Institute Genomics Platform"/>
            <consortium name="The Broad Institute Genome Sequencing Center for Infectious Disease"/>
            <person name="Wu L."/>
            <person name="Ma J."/>
        </authorList>
    </citation>
    <scope>NUCLEOTIDE SEQUENCE [LARGE SCALE GENOMIC DNA]</scope>
    <source>
        <strain evidence="6">CGMCC 4.7177</strain>
    </source>
</reference>
<comment type="similarity">
    <text evidence="2">Belongs to the acyltransferase 3 family.</text>
</comment>
<comment type="caution">
    <text evidence="5">The sequence shown here is derived from an EMBL/GenBank/DDBJ whole genome shotgun (WGS) entry which is preliminary data.</text>
</comment>
<feature type="transmembrane region" description="Helical" evidence="3">
    <location>
        <begin position="212"/>
        <end position="233"/>
    </location>
</feature>
<dbReference type="RefSeq" id="WP_381535404.1">
    <property type="nucleotide sequence ID" value="NZ_JBHUGI010000004.1"/>
</dbReference>
<evidence type="ECO:0000256" key="1">
    <source>
        <dbReference type="ARBA" id="ARBA00004370"/>
    </source>
</evidence>
<keyword evidence="3" id="KW-1133">Transmembrane helix</keyword>
<dbReference type="GO" id="GO:0016746">
    <property type="term" value="F:acyltransferase activity"/>
    <property type="evidence" value="ECO:0007669"/>
    <property type="project" value="UniProtKB-KW"/>
</dbReference>
<dbReference type="PANTHER" id="PTHR23028">
    <property type="entry name" value="ACETYLTRANSFERASE"/>
    <property type="match status" value="1"/>
</dbReference>
<evidence type="ECO:0000256" key="3">
    <source>
        <dbReference type="SAM" id="Phobius"/>
    </source>
</evidence>
<feature type="transmembrane region" description="Helical" evidence="3">
    <location>
        <begin position="84"/>
        <end position="102"/>
    </location>
</feature>
<feature type="transmembrane region" description="Helical" evidence="3">
    <location>
        <begin position="304"/>
        <end position="329"/>
    </location>
</feature>